<dbReference type="RefSeq" id="WP_161481031.1">
    <property type="nucleotide sequence ID" value="NZ_WXEW01000005.1"/>
</dbReference>
<keyword evidence="3" id="KW-0238">DNA-binding</keyword>
<dbReference type="GO" id="GO:0000160">
    <property type="term" value="P:phosphorelay signal transduction system"/>
    <property type="evidence" value="ECO:0007669"/>
    <property type="project" value="InterPro"/>
</dbReference>
<dbReference type="PANTHER" id="PTHR35807:SF1">
    <property type="entry name" value="TRANSCRIPTIONAL REGULATOR REDD"/>
    <property type="match status" value="1"/>
</dbReference>
<dbReference type="InterPro" id="IPR016032">
    <property type="entry name" value="Sig_transdc_resp-reg_C-effctor"/>
</dbReference>
<comment type="caution">
    <text evidence="7">The sequence shown here is derived from an EMBL/GenBank/DDBJ whole genome shotgun (WGS) entry which is preliminary data.</text>
</comment>
<dbReference type="CDD" id="cd15831">
    <property type="entry name" value="BTAD"/>
    <property type="match status" value="1"/>
</dbReference>
<dbReference type="InterPro" id="IPR036388">
    <property type="entry name" value="WH-like_DNA-bd_sf"/>
</dbReference>
<evidence type="ECO:0000313" key="8">
    <source>
        <dbReference type="Proteomes" id="UP000479526"/>
    </source>
</evidence>
<evidence type="ECO:0000259" key="5">
    <source>
        <dbReference type="SMART" id="SM00862"/>
    </source>
</evidence>
<protein>
    <recommendedName>
        <fullName evidence="9">OmpR/PhoB-type domain-containing protein</fullName>
    </recommendedName>
</protein>
<dbReference type="Proteomes" id="UP000479526">
    <property type="component" value="Unassembled WGS sequence"/>
</dbReference>
<reference evidence="7 8" key="1">
    <citation type="submission" date="2020-01" db="EMBL/GenBank/DDBJ databases">
        <title>Herbidospora sp. NEAU-GS84 nov., a novel actinomycete isolated from soil.</title>
        <authorList>
            <person name="Han L."/>
        </authorList>
    </citation>
    <scope>NUCLEOTIDE SEQUENCE [LARGE SCALE GENOMIC DNA]</scope>
    <source>
        <strain evidence="7 8">NEAU-GS84</strain>
    </source>
</reference>
<evidence type="ECO:0008006" key="9">
    <source>
        <dbReference type="Google" id="ProtNLM"/>
    </source>
</evidence>
<evidence type="ECO:0000256" key="3">
    <source>
        <dbReference type="ARBA" id="ARBA00023125"/>
    </source>
</evidence>
<evidence type="ECO:0000256" key="1">
    <source>
        <dbReference type="ARBA" id="ARBA00005820"/>
    </source>
</evidence>
<dbReference type="SUPFAM" id="SSF48452">
    <property type="entry name" value="TPR-like"/>
    <property type="match status" value="1"/>
</dbReference>
<dbReference type="Pfam" id="PF00486">
    <property type="entry name" value="Trans_reg_C"/>
    <property type="match status" value="1"/>
</dbReference>
<dbReference type="InterPro" id="IPR005158">
    <property type="entry name" value="BTAD"/>
</dbReference>
<dbReference type="PANTHER" id="PTHR35807">
    <property type="entry name" value="TRANSCRIPTIONAL REGULATOR REDD-RELATED"/>
    <property type="match status" value="1"/>
</dbReference>
<dbReference type="InterPro" id="IPR051677">
    <property type="entry name" value="AfsR-DnrI-RedD_regulator"/>
</dbReference>
<keyword evidence="2" id="KW-0805">Transcription regulation</keyword>
<feature type="domain" description="OmpR/PhoB-type" evidence="5">
    <location>
        <begin position="354"/>
        <end position="425"/>
    </location>
</feature>
<keyword evidence="8" id="KW-1185">Reference proteome</keyword>
<dbReference type="SUPFAM" id="SSF46894">
    <property type="entry name" value="C-terminal effector domain of the bipartite response regulators"/>
    <property type="match status" value="1"/>
</dbReference>
<evidence type="ECO:0000256" key="4">
    <source>
        <dbReference type="ARBA" id="ARBA00023163"/>
    </source>
</evidence>
<evidence type="ECO:0000313" key="7">
    <source>
        <dbReference type="EMBL" id="NAS23810.1"/>
    </source>
</evidence>
<dbReference type="SMART" id="SM00862">
    <property type="entry name" value="Trans_reg_C"/>
    <property type="match status" value="1"/>
</dbReference>
<dbReference type="GO" id="GO:0006355">
    <property type="term" value="P:regulation of DNA-templated transcription"/>
    <property type="evidence" value="ECO:0007669"/>
    <property type="project" value="InterPro"/>
</dbReference>
<dbReference type="AlphaFoldDB" id="A0A7C9N1M9"/>
<feature type="domain" description="Bacterial transcriptional activator" evidence="6">
    <location>
        <begin position="432"/>
        <end position="577"/>
    </location>
</feature>
<comment type="similarity">
    <text evidence="1">Belongs to the AfsR/DnrI/RedD regulatory family.</text>
</comment>
<proteinExistence type="inferred from homology"/>
<accession>A0A7C9N1M9</accession>
<gene>
    <name evidence="7" type="ORF">GT755_19185</name>
</gene>
<dbReference type="InterPro" id="IPR001867">
    <property type="entry name" value="OmpR/PhoB-type_DNA-bd"/>
</dbReference>
<dbReference type="Gene3D" id="3.30.470.20">
    <property type="entry name" value="ATP-grasp fold, B domain"/>
    <property type="match status" value="1"/>
</dbReference>
<dbReference type="Pfam" id="PF03704">
    <property type="entry name" value="BTAD"/>
    <property type="match status" value="1"/>
</dbReference>
<dbReference type="Gene3D" id="1.10.10.10">
    <property type="entry name" value="Winged helix-like DNA-binding domain superfamily/Winged helix DNA-binding domain"/>
    <property type="match status" value="1"/>
</dbReference>
<keyword evidence="4" id="KW-0804">Transcription</keyword>
<sequence>MDTGSYTLRMPVAARGVSWRLPDDDDPRTVLPCVVLADRAGMGEFAGLQRGLRTLGVPSVRIDAGSVADLTRHEDGSLTIDGRRILPTVVWVRHFGLCGEKEAHALFRAESWVALVDQVTALSSVRIPDGLDPGRLAQLDGAAKAGVRVPRTIVTTDPGSAALPSRKIVVKALSRHFVEAEPNLLEGVFPEIGERTAFRARDVPMIVQEYVEHTAELRVYHVDGEIRAFRVDKPSPAAIWRDEDSVTVTPVAAPPEVAEAVHRLAELWGLRYGAFDFLLTGDGPVFLEVNPDGDWRWFESKAGVDDVSMATLAMVRRLHRENTRVDLSGFLLLGGRATALDARVLGPLDLRVGGVPVQISARKSRLLAAILLSNPNEVIPTDHLIDALWEGRPPATARKNLQVYVSELRKRLGDRIAFEGWGYRLDARRDELDLLHFRDLAAAGREMRRRGAGDAALHLLDRALDLWRGRPLAEFAGVPLIDETVARCTDLHLAVNEDWAELQIERGAFVEVLSRLDDLAAFFPARERLIAARMTALAGCGRAPEALAQFEAVRRRLAGELGIDPSPVLKRLYTSILTGKPAARPGNTDG</sequence>
<dbReference type="InterPro" id="IPR011990">
    <property type="entry name" value="TPR-like_helical_dom_sf"/>
</dbReference>
<dbReference type="SUPFAM" id="SSF56059">
    <property type="entry name" value="Glutathione synthetase ATP-binding domain-like"/>
    <property type="match status" value="1"/>
</dbReference>
<evidence type="ECO:0000259" key="6">
    <source>
        <dbReference type="SMART" id="SM01043"/>
    </source>
</evidence>
<evidence type="ECO:0000256" key="2">
    <source>
        <dbReference type="ARBA" id="ARBA00023015"/>
    </source>
</evidence>
<dbReference type="GO" id="GO:0003677">
    <property type="term" value="F:DNA binding"/>
    <property type="evidence" value="ECO:0007669"/>
    <property type="project" value="UniProtKB-KW"/>
</dbReference>
<dbReference type="Gene3D" id="1.25.40.10">
    <property type="entry name" value="Tetratricopeptide repeat domain"/>
    <property type="match status" value="1"/>
</dbReference>
<dbReference type="SMART" id="SM01043">
    <property type="entry name" value="BTAD"/>
    <property type="match status" value="1"/>
</dbReference>
<name>A0A7C9N1M9_9ACTN</name>
<dbReference type="EMBL" id="WXEW01000005">
    <property type="protein sequence ID" value="NAS23810.1"/>
    <property type="molecule type" value="Genomic_DNA"/>
</dbReference>
<organism evidence="7 8">
    <name type="scientific">Herbidospora solisilvae</name>
    <dbReference type="NCBI Taxonomy" id="2696284"/>
    <lineage>
        <taxon>Bacteria</taxon>
        <taxon>Bacillati</taxon>
        <taxon>Actinomycetota</taxon>
        <taxon>Actinomycetes</taxon>
        <taxon>Streptosporangiales</taxon>
        <taxon>Streptosporangiaceae</taxon>
        <taxon>Herbidospora</taxon>
    </lineage>
</organism>